<dbReference type="EMBL" id="JAAMPC010000007">
    <property type="protein sequence ID" value="KAG2301794.1"/>
    <property type="molecule type" value="Genomic_DNA"/>
</dbReference>
<gene>
    <name evidence="1" type="ORF">Bca52824_030445</name>
</gene>
<sequence>MTLIGVAFLRSDGVEFDIHSSGFASFEIWNKVTSAQAATSIEFSHCKKLSIGGFLLALIPLRADVCKLSFLCIVLESHLNLVPYTLISLFLGFLTQNIPSSWFIVSSSSQYVLRSSLGVFLLP</sequence>
<accession>A0A8X7SD75</accession>
<evidence type="ECO:0000313" key="2">
    <source>
        <dbReference type="Proteomes" id="UP000886595"/>
    </source>
</evidence>
<name>A0A8X7SD75_BRACI</name>
<protein>
    <submittedName>
        <fullName evidence="1">Uncharacterized protein</fullName>
    </submittedName>
</protein>
<proteinExistence type="predicted"/>
<comment type="caution">
    <text evidence="1">The sequence shown here is derived from an EMBL/GenBank/DDBJ whole genome shotgun (WGS) entry which is preliminary data.</text>
</comment>
<organism evidence="1 2">
    <name type="scientific">Brassica carinata</name>
    <name type="common">Ethiopian mustard</name>
    <name type="synonym">Abyssinian cabbage</name>
    <dbReference type="NCBI Taxonomy" id="52824"/>
    <lineage>
        <taxon>Eukaryota</taxon>
        <taxon>Viridiplantae</taxon>
        <taxon>Streptophyta</taxon>
        <taxon>Embryophyta</taxon>
        <taxon>Tracheophyta</taxon>
        <taxon>Spermatophyta</taxon>
        <taxon>Magnoliopsida</taxon>
        <taxon>eudicotyledons</taxon>
        <taxon>Gunneridae</taxon>
        <taxon>Pentapetalae</taxon>
        <taxon>rosids</taxon>
        <taxon>malvids</taxon>
        <taxon>Brassicales</taxon>
        <taxon>Brassicaceae</taxon>
        <taxon>Brassiceae</taxon>
        <taxon>Brassica</taxon>
    </lineage>
</organism>
<dbReference type="AlphaFoldDB" id="A0A8X7SD75"/>
<dbReference type="Proteomes" id="UP000886595">
    <property type="component" value="Unassembled WGS sequence"/>
</dbReference>
<evidence type="ECO:0000313" key="1">
    <source>
        <dbReference type="EMBL" id="KAG2301794.1"/>
    </source>
</evidence>
<keyword evidence="2" id="KW-1185">Reference proteome</keyword>
<reference evidence="1 2" key="1">
    <citation type="submission" date="2020-02" db="EMBL/GenBank/DDBJ databases">
        <authorList>
            <person name="Ma Q."/>
            <person name="Huang Y."/>
            <person name="Song X."/>
            <person name="Pei D."/>
        </authorList>
    </citation>
    <scope>NUCLEOTIDE SEQUENCE [LARGE SCALE GENOMIC DNA]</scope>
    <source>
        <strain evidence="1">Sxm20200214</strain>
        <tissue evidence="1">Leaf</tissue>
    </source>
</reference>